<name>A0A5C4RQN3_9GAMM</name>
<evidence type="ECO:0000313" key="2">
    <source>
        <dbReference type="Proteomes" id="UP000305760"/>
    </source>
</evidence>
<dbReference type="RefSeq" id="WP_139449265.1">
    <property type="nucleotide sequence ID" value="NZ_SMDR01000003.1"/>
</dbReference>
<dbReference type="Proteomes" id="UP000305760">
    <property type="component" value="Unassembled WGS sequence"/>
</dbReference>
<comment type="caution">
    <text evidence="1">The sequence shown here is derived from an EMBL/GenBank/DDBJ whole genome shotgun (WGS) entry which is preliminary data.</text>
</comment>
<dbReference type="AlphaFoldDB" id="A0A5C4RQN3"/>
<dbReference type="EMBL" id="SMDR01000003">
    <property type="protein sequence ID" value="TNJ33111.1"/>
    <property type="molecule type" value="Genomic_DNA"/>
</dbReference>
<reference evidence="1 2" key="1">
    <citation type="submission" date="2019-03" db="EMBL/GenBank/DDBJ databases">
        <title>Arenimonas daejeonensis sp. nov., isolated from compost.</title>
        <authorList>
            <person name="Jeon C.O."/>
        </authorList>
    </citation>
    <scope>NUCLEOTIDE SEQUENCE [LARGE SCALE GENOMIC DNA]</scope>
    <source>
        <strain evidence="1 2">R29</strain>
    </source>
</reference>
<dbReference type="OrthoDB" id="9798438at2"/>
<dbReference type="InterPro" id="IPR011047">
    <property type="entry name" value="Quinoprotein_ADH-like_sf"/>
</dbReference>
<sequence length="304" mass="32356">MAGPGPTPPGAAPGRSLLPLALLCLAACSGGGAEPFPEGAHRVQDRALAEMSGLVASHRQPGVLWSINDSGSFARLYRLGSEGQALGRVWVSGAWLHDTETLARWRQRERDWLLIGDVGDNRARRDHVVVHAVPEPDAQATHARIAWSLRFRYPDGARDAEGIAVDQASGDLLVLSKRDQPARLYRVPLAAAGSAPATAEYLGSPRSGSIEGAVTGLDLSEDGRELAVLTYSGLYLWRRADGEHWSQVLQRDPAVLARPAMRKAEAMALSPTPGTVLVGSEKRPTPLWVGRYSDAGAGGMTAAP</sequence>
<proteinExistence type="predicted"/>
<protein>
    <submittedName>
        <fullName evidence="1">Uncharacterized protein</fullName>
    </submittedName>
</protein>
<gene>
    <name evidence="1" type="ORF">E1B00_12455</name>
</gene>
<organism evidence="1 2">
    <name type="scientific">Arenimonas terrae</name>
    <dbReference type="NCBI Taxonomy" id="2546226"/>
    <lineage>
        <taxon>Bacteria</taxon>
        <taxon>Pseudomonadati</taxon>
        <taxon>Pseudomonadota</taxon>
        <taxon>Gammaproteobacteria</taxon>
        <taxon>Lysobacterales</taxon>
        <taxon>Lysobacteraceae</taxon>
        <taxon>Arenimonas</taxon>
    </lineage>
</organism>
<accession>A0A5C4RQN3</accession>
<evidence type="ECO:0000313" key="1">
    <source>
        <dbReference type="EMBL" id="TNJ33111.1"/>
    </source>
</evidence>
<keyword evidence="2" id="KW-1185">Reference proteome</keyword>
<dbReference type="SUPFAM" id="SSF50998">
    <property type="entry name" value="Quinoprotein alcohol dehydrogenase-like"/>
    <property type="match status" value="1"/>
</dbReference>